<protein>
    <recommendedName>
        <fullName evidence="4">HTH CENPB-type domain-containing protein</fullName>
    </recommendedName>
</protein>
<proteinExistence type="predicted"/>
<evidence type="ECO:0000313" key="3">
    <source>
        <dbReference type="Proteomes" id="UP000192578"/>
    </source>
</evidence>
<feature type="compositionally biased region" description="Basic and acidic residues" evidence="1">
    <location>
        <begin position="44"/>
        <end position="57"/>
    </location>
</feature>
<sequence>MDDFELVYDNGLPCDVSVTDEELMVLDDRLMDVDESDNSAPESSSHEVFEPNSDHGNLKRGSGWKNAPSLEYKMQAVAYWKSGKKKRLSLPNVQNRFVLVTSKSLLFKWAQQIDPKSRLGKMRRIFEITKAAFDKAEGELTIIHDCDLTKWARDAAGEVELSSFRVSKHWIQRFKKLNNIGDRKITEYYVKELITSYGPDCVLNADQSGFQYEIHSGRTLRTRGTKKVKACVQSISKMTHSYTIMPIIDANGKLFSPLFIVMKEVTGEHFGPSPAGSFYGA</sequence>
<evidence type="ECO:0000256" key="1">
    <source>
        <dbReference type="SAM" id="MobiDB-lite"/>
    </source>
</evidence>
<dbReference type="OrthoDB" id="10051656at2759"/>
<dbReference type="AlphaFoldDB" id="A0A1W0X513"/>
<keyword evidence="3" id="KW-1185">Reference proteome</keyword>
<organism evidence="2 3">
    <name type="scientific">Hypsibius exemplaris</name>
    <name type="common">Freshwater tardigrade</name>
    <dbReference type="NCBI Taxonomy" id="2072580"/>
    <lineage>
        <taxon>Eukaryota</taxon>
        <taxon>Metazoa</taxon>
        <taxon>Ecdysozoa</taxon>
        <taxon>Tardigrada</taxon>
        <taxon>Eutardigrada</taxon>
        <taxon>Parachela</taxon>
        <taxon>Hypsibioidea</taxon>
        <taxon>Hypsibiidae</taxon>
        <taxon>Hypsibius</taxon>
    </lineage>
</organism>
<evidence type="ECO:0008006" key="4">
    <source>
        <dbReference type="Google" id="ProtNLM"/>
    </source>
</evidence>
<dbReference type="EMBL" id="MTYJ01000016">
    <property type="protein sequence ID" value="OQV22538.1"/>
    <property type="molecule type" value="Genomic_DNA"/>
</dbReference>
<accession>A0A1W0X513</accession>
<feature type="region of interest" description="Disordered" evidence="1">
    <location>
        <begin position="34"/>
        <end position="61"/>
    </location>
</feature>
<evidence type="ECO:0000313" key="2">
    <source>
        <dbReference type="EMBL" id="OQV22538.1"/>
    </source>
</evidence>
<name>A0A1W0X513_HYPEX</name>
<comment type="caution">
    <text evidence="2">The sequence shown here is derived from an EMBL/GenBank/DDBJ whole genome shotgun (WGS) entry which is preliminary data.</text>
</comment>
<reference evidence="3" key="1">
    <citation type="submission" date="2017-01" db="EMBL/GenBank/DDBJ databases">
        <title>Comparative genomics of anhydrobiosis in the tardigrade Hypsibius dujardini.</title>
        <authorList>
            <person name="Yoshida Y."/>
            <person name="Koutsovoulos G."/>
            <person name="Laetsch D."/>
            <person name="Stevens L."/>
            <person name="Kumar S."/>
            <person name="Horikawa D."/>
            <person name="Ishino K."/>
            <person name="Komine S."/>
            <person name="Tomita M."/>
            <person name="Blaxter M."/>
            <person name="Arakawa K."/>
        </authorList>
    </citation>
    <scope>NUCLEOTIDE SEQUENCE [LARGE SCALE GENOMIC DNA]</scope>
    <source>
        <strain evidence="3">Z151</strain>
    </source>
</reference>
<gene>
    <name evidence="2" type="ORF">BV898_03364</name>
</gene>
<dbReference type="Proteomes" id="UP000192578">
    <property type="component" value="Unassembled WGS sequence"/>
</dbReference>